<keyword evidence="4" id="KW-1185">Reference proteome</keyword>
<feature type="compositionally biased region" description="Basic and acidic residues" evidence="1">
    <location>
        <begin position="65"/>
        <end position="93"/>
    </location>
</feature>
<dbReference type="PROSITE" id="PS51746">
    <property type="entry name" value="PPM_2"/>
    <property type="match status" value="1"/>
</dbReference>
<reference evidence="3 4" key="1">
    <citation type="submission" date="2011-10" db="EMBL/GenBank/DDBJ databases">
        <authorList>
            <person name="Genoscope - CEA"/>
        </authorList>
    </citation>
    <scope>NUCLEOTIDE SEQUENCE [LARGE SCALE GENOMIC DNA]</scope>
    <source>
        <strain evidence="3 4">RCC 1105</strain>
    </source>
</reference>
<dbReference type="GO" id="GO:0004722">
    <property type="term" value="F:protein serine/threonine phosphatase activity"/>
    <property type="evidence" value="ECO:0007669"/>
    <property type="project" value="InterPro"/>
</dbReference>
<dbReference type="Gene3D" id="3.60.40.10">
    <property type="entry name" value="PPM-type phosphatase domain"/>
    <property type="match status" value="1"/>
</dbReference>
<evidence type="ECO:0000313" key="3">
    <source>
        <dbReference type="EMBL" id="CCO16005.1"/>
    </source>
</evidence>
<dbReference type="STRING" id="41875.K8EU78"/>
<dbReference type="InterPro" id="IPR015655">
    <property type="entry name" value="PP2C"/>
</dbReference>
<dbReference type="EMBL" id="FO082275">
    <property type="protein sequence ID" value="CCO16005.1"/>
    <property type="molecule type" value="Genomic_DNA"/>
</dbReference>
<feature type="compositionally biased region" description="Low complexity" evidence="1">
    <location>
        <begin position="288"/>
        <end position="301"/>
    </location>
</feature>
<dbReference type="GeneID" id="19016335"/>
<feature type="compositionally biased region" description="Basic and acidic residues" evidence="1">
    <location>
        <begin position="118"/>
        <end position="143"/>
    </location>
</feature>
<dbReference type="PANTHER" id="PTHR13832:SF827">
    <property type="entry name" value="PROTEIN PHOSPHATASE 1L"/>
    <property type="match status" value="1"/>
</dbReference>
<dbReference type="SMART" id="SM00332">
    <property type="entry name" value="PP2Cc"/>
    <property type="match status" value="1"/>
</dbReference>
<dbReference type="PANTHER" id="PTHR13832">
    <property type="entry name" value="PROTEIN PHOSPHATASE 2C"/>
    <property type="match status" value="1"/>
</dbReference>
<feature type="compositionally biased region" description="Acidic residues" evidence="1">
    <location>
        <begin position="1"/>
        <end position="14"/>
    </location>
</feature>
<dbReference type="InterPro" id="IPR001932">
    <property type="entry name" value="PPM-type_phosphatase-like_dom"/>
</dbReference>
<feature type="region of interest" description="Disordered" evidence="1">
    <location>
        <begin position="1"/>
        <end position="33"/>
    </location>
</feature>
<dbReference type="AlphaFoldDB" id="K8EU78"/>
<dbReference type="KEGG" id="bpg:Bathy04g03090"/>
<dbReference type="InterPro" id="IPR036457">
    <property type="entry name" value="PPM-type-like_dom_sf"/>
</dbReference>
<protein>
    <recommendedName>
        <fullName evidence="2">PPM-type phosphatase domain-containing protein</fullName>
    </recommendedName>
</protein>
<evidence type="ECO:0000256" key="1">
    <source>
        <dbReference type="SAM" id="MobiDB-lite"/>
    </source>
</evidence>
<dbReference type="OrthoDB" id="10264738at2759"/>
<feature type="compositionally biased region" description="Low complexity" evidence="1">
    <location>
        <begin position="534"/>
        <end position="543"/>
    </location>
</feature>
<proteinExistence type="predicted"/>
<organism evidence="3 4">
    <name type="scientific">Bathycoccus prasinos</name>
    <dbReference type="NCBI Taxonomy" id="41875"/>
    <lineage>
        <taxon>Eukaryota</taxon>
        <taxon>Viridiplantae</taxon>
        <taxon>Chlorophyta</taxon>
        <taxon>Mamiellophyceae</taxon>
        <taxon>Mamiellales</taxon>
        <taxon>Bathycoccaceae</taxon>
        <taxon>Bathycoccus</taxon>
    </lineage>
</organism>
<name>K8EU78_9CHLO</name>
<evidence type="ECO:0000259" key="2">
    <source>
        <dbReference type="PROSITE" id="PS51746"/>
    </source>
</evidence>
<feature type="region of interest" description="Disordered" evidence="1">
    <location>
        <begin position="282"/>
        <end position="301"/>
    </location>
</feature>
<accession>K8EU78</accession>
<dbReference type="SUPFAM" id="SSF81606">
    <property type="entry name" value="PP2C-like"/>
    <property type="match status" value="1"/>
</dbReference>
<feature type="compositionally biased region" description="Basic and acidic residues" evidence="1">
    <location>
        <begin position="15"/>
        <end position="24"/>
    </location>
</feature>
<dbReference type="CDD" id="cd00143">
    <property type="entry name" value="PP2Cc"/>
    <property type="match status" value="1"/>
</dbReference>
<feature type="region of interest" description="Disordered" evidence="1">
    <location>
        <begin position="53"/>
        <end position="158"/>
    </location>
</feature>
<gene>
    <name evidence="3" type="ORF">Bathy04g03090</name>
</gene>
<evidence type="ECO:0000313" key="4">
    <source>
        <dbReference type="Proteomes" id="UP000198341"/>
    </source>
</evidence>
<dbReference type="Pfam" id="PF00481">
    <property type="entry name" value="PP2C"/>
    <property type="match status" value="2"/>
</dbReference>
<dbReference type="Proteomes" id="UP000198341">
    <property type="component" value="Chromosome 4"/>
</dbReference>
<feature type="domain" description="PPM-type phosphatase" evidence="2">
    <location>
        <begin position="209"/>
        <end position="624"/>
    </location>
</feature>
<dbReference type="RefSeq" id="XP_007513480.1">
    <property type="nucleotide sequence ID" value="XM_007513418.1"/>
</dbReference>
<sequence>MVTPDEDDNNNNNNDDEKEKEKENAMMMMGGRTLSLITEEDMLLEYAQMQKKMNLSKKKNLTIRVEPRDGSIGDGKNDKKNASSTKDGSDSHRSSSTNNEDEDEAYGSPTDLENTVHLTDKFLTDRSTRSGETTRVRFSEDASSRGTTFAAASQKGLGRKEREDTFSVSIFDAGKLNGMLGRRFGDVGGTVGAIVGSKNHNRNENNNVRVGNETFRSLGDVKVVEKRRIGMFSVIDGHGGAGAAAHCAASLHEMIFEQLSDRCEQMAEATEKARDKLMKMKRVKVNTSRSSSSEDMSSLSCKMSADEGEEVNVKTREEDGEGESGFDELVKEAIVAGFKRCDEDFLSRNKRDSSGACVAMALIWDDAVWIAHLGDCKIIAADFCASKPLELLTETLTTDHIASNTSEANAVITRGGFIRAAANAANDYDTKGRESACNLFNTYFLSSCGGVLGRGKNAAATRASNISGCTNTENDKKFVCSRGGCDSIARVNGELAITRSIGDRSCKPHVSCEPDVRKTRFKRREKRDDQIFPSKNSSNNNNSKGKESFLLLSTDGTFGCGRVKDRDAAEVVANALLIESYQQHSPSASSSSWGQRARRACAEVISHVKKKGGKDDATVILIDIESAFNK</sequence>
<feature type="region of interest" description="Disordered" evidence="1">
    <location>
        <begin position="517"/>
        <end position="546"/>
    </location>
</feature>